<sequence>MANRLAPRVLLVGAAKPLLGSDKRVSVVSTVASVSELVGYGKTEFDYVMFSRSTPAWGIRTLGRCVGLLEFGHSTLVVIRPSSKLFGRAVKTDVTLELAPEAFEDLALEGKLFKWETFRSTALARKGRGGELALVAELLIDAPSFSIVETRGEQASDPLEISLASLKAQVESLHEIQRLLKLRIRRGSLGAYGYSAFQTRAIDYHLREFTIALASQNLSYFAALKLASASLLGDATPEVWPNAKSAHKDILHEAMVGSRASTLRLLQASHS</sequence>
<organism evidence="1">
    <name type="scientific">freshwater metagenome</name>
    <dbReference type="NCBI Taxonomy" id="449393"/>
    <lineage>
        <taxon>unclassified sequences</taxon>
        <taxon>metagenomes</taxon>
        <taxon>ecological metagenomes</taxon>
    </lineage>
</organism>
<evidence type="ECO:0000313" key="1">
    <source>
        <dbReference type="EMBL" id="CAB4950587.1"/>
    </source>
</evidence>
<reference evidence="1" key="1">
    <citation type="submission" date="2020-05" db="EMBL/GenBank/DDBJ databases">
        <authorList>
            <person name="Chiriac C."/>
            <person name="Salcher M."/>
            <person name="Ghai R."/>
            <person name="Kavagutti S V."/>
        </authorList>
    </citation>
    <scope>NUCLEOTIDE SEQUENCE</scope>
</reference>
<dbReference type="EMBL" id="CAFBNO010000009">
    <property type="protein sequence ID" value="CAB4950587.1"/>
    <property type="molecule type" value="Genomic_DNA"/>
</dbReference>
<proteinExistence type="predicted"/>
<gene>
    <name evidence="1" type="ORF">UFOPK3837_00401</name>
</gene>
<dbReference type="AlphaFoldDB" id="A0A6J7K5D5"/>
<accession>A0A6J7K5D5</accession>
<name>A0A6J7K5D5_9ZZZZ</name>
<protein>
    <submittedName>
        <fullName evidence="1">Unannotated protein</fullName>
    </submittedName>
</protein>